<dbReference type="PANTHER" id="PTHR34982">
    <property type="entry name" value="YOP PROTEINS TRANSLOCATION PROTEIN L"/>
    <property type="match status" value="1"/>
</dbReference>
<reference evidence="9" key="1">
    <citation type="submission" date="2020-10" db="EMBL/GenBank/DDBJ databases">
        <title>Connecting structure to function with the recovery of over 1000 high-quality activated sludge metagenome-assembled genomes encoding full-length rRNA genes using long-read sequencing.</title>
        <authorList>
            <person name="Singleton C.M."/>
            <person name="Petriglieri F."/>
            <person name="Kristensen J.M."/>
            <person name="Kirkegaard R.H."/>
            <person name="Michaelsen T.Y."/>
            <person name="Andersen M.H."/>
            <person name="Karst S.M."/>
            <person name="Dueholm M.S."/>
            <person name="Nielsen P.H."/>
            <person name="Albertsen M."/>
        </authorList>
    </citation>
    <scope>NUCLEOTIDE SEQUENCE</scope>
    <source>
        <strain evidence="9">Skiv_18-Q3-R9-52_MAXAC.067</strain>
    </source>
</reference>
<keyword evidence="5" id="KW-1005">Bacterial flagellum biogenesis</keyword>
<comment type="similarity">
    <text evidence="2">Belongs to the FliH family.</text>
</comment>
<proteinExistence type="inferred from homology"/>
<keyword evidence="4" id="KW-0813">Transport</keyword>
<dbReference type="GO" id="GO:0015031">
    <property type="term" value="P:protein transport"/>
    <property type="evidence" value="ECO:0007669"/>
    <property type="project" value="UniProtKB-KW"/>
</dbReference>
<dbReference type="EMBL" id="JADKIO010000004">
    <property type="protein sequence ID" value="MBK9795195.1"/>
    <property type="molecule type" value="Genomic_DNA"/>
</dbReference>
<keyword evidence="7" id="KW-1006">Bacterial flagellum protein export</keyword>
<evidence type="ECO:0000256" key="2">
    <source>
        <dbReference type="ARBA" id="ARBA00006602"/>
    </source>
</evidence>
<keyword evidence="6" id="KW-0653">Protein transport</keyword>
<dbReference type="GO" id="GO:0044781">
    <property type="term" value="P:bacterial-type flagellum organization"/>
    <property type="evidence" value="ECO:0007669"/>
    <property type="project" value="UniProtKB-KW"/>
</dbReference>
<dbReference type="InterPro" id="IPR018035">
    <property type="entry name" value="Flagellar_FliH/T3SS_HrpE"/>
</dbReference>
<protein>
    <recommendedName>
        <fullName evidence="3">Flagellar assembly protein FliH</fullName>
    </recommendedName>
</protein>
<feature type="domain" description="Flagellar assembly protein FliH/Type III secretion system HrpE" evidence="8">
    <location>
        <begin position="101"/>
        <end position="229"/>
    </location>
</feature>
<evidence type="ECO:0000256" key="1">
    <source>
        <dbReference type="ARBA" id="ARBA00003041"/>
    </source>
</evidence>
<accession>A0A9D7SEF8</accession>
<dbReference type="PANTHER" id="PTHR34982:SF1">
    <property type="entry name" value="FLAGELLAR ASSEMBLY PROTEIN FLIH"/>
    <property type="match status" value="1"/>
</dbReference>
<organism evidence="9 10">
    <name type="scientific">Candidatus Geothrix skivensis</name>
    <dbReference type="NCBI Taxonomy" id="2954439"/>
    <lineage>
        <taxon>Bacteria</taxon>
        <taxon>Pseudomonadati</taxon>
        <taxon>Acidobacteriota</taxon>
        <taxon>Holophagae</taxon>
        <taxon>Holophagales</taxon>
        <taxon>Holophagaceae</taxon>
        <taxon>Geothrix</taxon>
    </lineage>
</organism>
<gene>
    <name evidence="9" type="ORF">IPP58_01615</name>
</gene>
<evidence type="ECO:0000256" key="6">
    <source>
        <dbReference type="ARBA" id="ARBA00022927"/>
    </source>
</evidence>
<dbReference type="InterPro" id="IPR051472">
    <property type="entry name" value="T3SS_Stator/FliH"/>
</dbReference>
<comment type="caution">
    <text evidence="9">The sequence shown here is derived from an EMBL/GenBank/DDBJ whole genome shotgun (WGS) entry which is preliminary data.</text>
</comment>
<comment type="function">
    <text evidence="1">Needed for flagellar regrowth and assembly.</text>
</comment>
<sequence length="243" mass="26904">MSRKGFIRSEDLRDTRLEAFPYFPVDAMMGQGPYEEGADSVASDLGDNALAKVPIEQRLVDRLQEAERQAQDIARLAYEEGFASGEAEGRAFGESQYKAYMQRLDESLVELGSASLTLREALTNELVALALAVGEHLAVQQIERSPRAVRTLMERVLEELPFPLPRGRRDGELPVQAFLHPADLEQLGDHFIGHGGIALLADGSLSRGSLRIEAPQGILNGSLERRRERLMQLIARMNEEGPP</sequence>
<dbReference type="GO" id="GO:0005829">
    <property type="term" value="C:cytosol"/>
    <property type="evidence" value="ECO:0007669"/>
    <property type="project" value="TreeGrafter"/>
</dbReference>
<evidence type="ECO:0000313" key="9">
    <source>
        <dbReference type="EMBL" id="MBK9795195.1"/>
    </source>
</evidence>
<evidence type="ECO:0000256" key="3">
    <source>
        <dbReference type="ARBA" id="ARBA00016507"/>
    </source>
</evidence>
<evidence type="ECO:0000256" key="4">
    <source>
        <dbReference type="ARBA" id="ARBA00022448"/>
    </source>
</evidence>
<evidence type="ECO:0000256" key="7">
    <source>
        <dbReference type="ARBA" id="ARBA00023225"/>
    </source>
</evidence>
<name>A0A9D7SEF8_9BACT</name>
<evidence type="ECO:0000256" key="5">
    <source>
        <dbReference type="ARBA" id="ARBA00022795"/>
    </source>
</evidence>
<evidence type="ECO:0000313" key="10">
    <source>
        <dbReference type="Proteomes" id="UP000886657"/>
    </source>
</evidence>
<dbReference type="Proteomes" id="UP000886657">
    <property type="component" value="Unassembled WGS sequence"/>
</dbReference>
<dbReference type="AlphaFoldDB" id="A0A9D7SEF8"/>
<evidence type="ECO:0000259" key="8">
    <source>
        <dbReference type="Pfam" id="PF02108"/>
    </source>
</evidence>
<dbReference type="Pfam" id="PF02108">
    <property type="entry name" value="FliH"/>
    <property type="match status" value="1"/>
</dbReference>